<dbReference type="InterPro" id="IPR012902">
    <property type="entry name" value="N_methyl_site"/>
</dbReference>
<gene>
    <name evidence="2" type="ORF">FM069_02800</name>
</gene>
<reference evidence="2 3" key="1">
    <citation type="submission" date="2019-07" db="EMBL/GenBank/DDBJ databases">
        <title>Pseudomonas mangiferae sp. nov., isolated from bark of mango tree in Thailand.</title>
        <authorList>
            <person name="Srisuk N."/>
            <person name="Anurat P."/>
        </authorList>
    </citation>
    <scope>NUCLEOTIDE SEQUENCE [LARGE SCALE GENOMIC DNA]</scope>
    <source>
        <strain evidence="2 3">DMKU_BBB3-04</strain>
    </source>
</reference>
<sequence length="279" mass="31074">MNTNAQRGLSIVELMIALAISSFLILGIVQIYLDNKRSYLFQQGQGGNQENSRFAAMLIEKQVIKAGYRRLADNDFAGVFTTKAADAYCEAFGEGETVVKAKAKDAGEYGVCVRYQTAFSGEHDCLGNEVPIVNSDTFRKNNDFSEEKVMVTRISYIPSKKALYCGQNSDDGKGWQTGELVTSLADFKLEYGVETDNQSNRVVNAYRKASELKDTDIIRSLRVYVLASSENGIRMGDDAPVLDQWYEIGDVNKTALSSADKRQLYQLSRSNQTLRNLMP</sequence>
<dbReference type="AlphaFoldDB" id="A0A553H328"/>
<keyword evidence="1" id="KW-0472">Membrane</keyword>
<dbReference type="GO" id="GO:0043683">
    <property type="term" value="P:type IV pilus assembly"/>
    <property type="evidence" value="ECO:0007669"/>
    <property type="project" value="InterPro"/>
</dbReference>
<evidence type="ECO:0000256" key="1">
    <source>
        <dbReference type="SAM" id="Phobius"/>
    </source>
</evidence>
<dbReference type="Pfam" id="PF07963">
    <property type="entry name" value="N_methyl"/>
    <property type="match status" value="1"/>
</dbReference>
<organism evidence="2 3">
    <name type="scientific">Pseudomonas mangiferae</name>
    <dbReference type="NCBI Taxonomy" id="2593654"/>
    <lineage>
        <taxon>Bacteria</taxon>
        <taxon>Pseudomonadati</taxon>
        <taxon>Pseudomonadota</taxon>
        <taxon>Gammaproteobacteria</taxon>
        <taxon>Pseudomonadales</taxon>
        <taxon>Pseudomonadaceae</taxon>
        <taxon>Pseudomonas</taxon>
    </lineage>
</organism>
<evidence type="ECO:0000313" key="2">
    <source>
        <dbReference type="EMBL" id="TRX76135.1"/>
    </source>
</evidence>
<comment type="caution">
    <text evidence="2">The sequence shown here is derived from an EMBL/GenBank/DDBJ whole genome shotgun (WGS) entry which is preliminary data.</text>
</comment>
<name>A0A553H328_9PSED</name>
<protein>
    <submittedName>
        <fullName evidence="2">Pilus assembly protein PilW</fullName>
    </submittedName>
</protein>
<dbReference type="Proteomes" id="UP000315235">
    <property type="component" value="Unassembled WGS sequence"/>
</dbReference>
<accession>A0A553H328</accession>
<feature type="transmembrane region" description="Helical" evidence="1">
    <location>
        <begin position="12"/>
        <end position="33"/>
    </location>
</feature>
<dbReference type="Pfam" id="PF16074">
    <property type="entry name" value="PilW"/>
    <property type="match status" value="1"/>
</dbReference>
<keyword evidence="1" id="KW-0812">Transmembrane</keyword>
<keyword evidence="3" id="KW-1185">Reference proteome</keyword>
<dbReference type="RefSeq" id="WP_143486763.1">
    <property type="nucleotide sequence ID" value="NZ_VJOY01000002.1"/>
</dbReference>
<dbReference type="InterPro" id="IPR032092">
    <property type="entry name" value="PilW"/>
</dbReference>
<keyword evidence="1" id="KW-1133">Transmembrane helix</keyword>
<dbReference type="EMBL" id="VJOY01000002">
    <property type="protein sequence ID" value="TRX76135.1"/>
    <property type="molecule type" value="Genomic_DNA"/>
</dbReference>
<evidence type="ECO:0000313" key="3">
    <source>
        <dbReference type="Proteomes" id="UP000315235"/>
    </source>
</evidence>
<dbReference type="OrthoDB" id="7011591at2"/>
<proteinExistence type="predicted"/>